<name>R7S112_PUNST</name>
<dbReference type="Proteomes" id="UP000054196">
    <property type="component" value="Unassembled WGS sequence"/>
</dbReference>
<organism evidence="4 5">
    <name type="scientific">Punctularia strigosozonata (strain HHB-11173)</name>
    <name type="common">White-rot fungus</name>
    <dbReference type="NCBI Taxonomy" id="741275"/>
    <lineage>
        <taxon>Eukaryota</taxon>
        <taxon>Fungi</taxon>
        <taxon>Dikarya</taxon>
        <taxon>Basidiomycota</taxon>
        <taxon>Agaricomycotina</taxon>
        <taxon>Agaricomycetes</taxon>
        <taxon>Corticiales</taxon>
        <taxon>Punctulariaceae</taxon>
        <taxon>Punctularia</taxon>
    </lineage>
</organism>
<feature type="transmembrane region" description="Helical" evidence="2">
    <location>
        <begin position="249"/>
        <end position="270"/>
    </location>
</feature>
<feature type="domain" description="DUF6533" evidence="3">
    <location>
        <begin position="30"/>
        <end position="73"/>
    </location>
</feature>
<feature type="transmembrane region" description="Helical" evidence="2">
    <location>
        <begin position="99"/>
        <end position="124"/>
    </location>
</feature>
<dbReference type="OMA" id="ICYIAVM"/>
<sequence>MHLVDQPVHGSGSARTIQEAIDARVLGANALAALTFTFWDICITYDQEIERIWLASWRNPTKWLFLSFRYFSLAAQAGLLVQILDISHGTFFDNQQCHAWWMLQVVAIPIVITLVQVVLILRVCALYHHQWLIKSVLATLWIGSVSAAVIGTAVYIGRIRLNPICAPAEDAETREHAKDMFAITISVSFLLELVLAVLTLAKFIMALKQGWGRTPILSMVVRDGLWAFLLSLGCSIANLHVTVGKPSTSGIVSYCWTIAFLSFTGSRIVLNMRSFPSQPETQDDDLVHSNVNESRPMLTTHVFIDGECLPAASLLPPRKPRPMRIGSQQKFQETDRENSSTSEMDSQ</sequence>
<evidence type="ECO:0000256" key="2">
    <source>
        <dbReference type="SAM" id="Phobius"/>
    </source>
</evidence>
<dbReference type="EMBL" id="JH687561">
    <property type="protein sequence ID" value="EIN03539.1"/>
    <property type="molecule type" value="Genomic_DNA"/>
</dbReference>
<dbReference type="AlphaFoldDB" id="R7S112"/>
<feature type="transmembrane region" description="Helical" evidence="2">
    <location>
        <begin position="181"/>
        <end position="204"/>
    </location>
</feature>
<gene>
    <name evidence="4" type="ORF">PUNSTDRAFT_139423</name>
</gene>
<dbReference type="InterPro" id="IPR045340">
    <property type="entry name" value="DUF6533"/>
</dbReference>
<proteinExistence type="predicted"/>
<feature type="transmembrane region" description="Helical" evidence="2">
    <location>
        <begin position="63"/>
        <end position="84"/>
    </location>
</feature>
<evidence type="ECO:0000256" key="1">
    <source>
        <dbReference type="SAM" id="MobiDB-lite"/>
    </source>
</evidence>
<evidence type="ECO:0000259" key="3">
    <source>
        <dbReference type="Pfam" id="PF20151"/>
    </source>
</evidence>
<protein>
    <recommendedName>
        <fullName evidence="3">DUF6533 domain-containing protein</fullName>
    </recommendedName>
</protein>
<dbReference type="HOGENOM" id="CLU_035509_10_5_1"/>
<evidence type="ECO:0000313" key="4">
    <source>
        <dbReference type="EMBL" id="EIN03539.1"/>
    </source>
</evidence>
<keyword evidence="2" id="KW-1133">Transmembrane helix</keyword>
<accession>R7S112</accession>
<feature type="region of interest" description="Disordered" evidence="1">
    <location>
        <begin position="313"/>
        <end position="347"/>
    </location>
</feature>
<keyword evidence="2" id="KW-0472">Membrane</keyword>
<keyword evidence="2" id="KW-0812">Transmembrane</keyword>
<feature type="transmembrane region" description="Helical" evidence="2">
    <location>
        <begin position="136"/>
        <end position="161"/>
    </location>
</feature>
<dbReference type="RefSeq" id="XP_007389196.1">
    <property type="nucleotide sequence ID" value="XM_007389134.1"/>
</dbReference>
<dbReference type="Pfam" id="PF20151">
    <property type="entry name" value="DUF6533"/>
    <property type="match status" value="1"/>
</dbReference>
<dbReference type="OrthoDB" id="2637653at2759"/>
<keyword evidence="5" id="KW-1185">Reference proteome</keyword>
<dbReference type="KEGG" id="psq:PUNSTDRAFT_139423"/>
<dbReference type="GeneID" id="18880319"/>
<dbReference type="eggNOG" id="ENOG502RCXV">
    <property type="taxonomic scope" value="Eukaryota"/>
</dbReference>
<feature type="transmembrane region" description="Helical" evidence="2">
    <location>
        <begin position="225"/>
        <end position="243"/>
    </location>
</feature>
<evidence type="ECO:0000313" key="5">
    <source>
        <dbReference type="Proteomes" id="UP000054196"/>
    </source>
</evidence>
<reference evidence="5" key="1">
    <citation type="journal article" date="2012" name="Science">
        <title>The Paleozoic origin of enzymatic lignin decomposition reconstructed from 31 fungal genomes.</title>
        <authorList>
            <person name="Floudas D."/>
            <person name="Binder M."/>
            <person name="Riley R."/>
            <person name="Barry K."/>
            <person name="Blanchette R.A."/>
            <person name="Henrissat B."/>
            <person name="Martinez A.T."/>
            <person name="Otillar R."/>
            <person name="Spatafora J.W."/>
            <person name="Yadav J.S."/>
            <person name="Aerts A."/>
            <person name="Benoit I."/>
            <person name="Boyd A."/>
            <person name="Carlson A."/>
            <person name="Copeland A."/>
            <person name="Coutinho P.M."/>
            <person name="de Vries R.P."/>
            <person name="Ferreira P."/>
            <person name="Findley K."/>
            <person name="Foster B."/>
            <person name="Gaskell J."/>
            <person name="Glotzer D."/>
            <person name="Gorecki P."/>
            <person name="Heitman J."/>
            <person name="Hesse C."/>
            <person name="Hori C."/>
            <person name="Igarashi K."/>
            <person name="Jurgens J.A."/>
            <person name="Kallen N."/>
            <person name="Kersten P."/>
            <person name="Kohler A."/>
            <person name="Kuees U."/>
            <person name="Kumar T.K.A."/>
            <person name="Kuo A."/>
            <person name="LaButti K."/>
            <person name="Larrondo L.F."/>
            <person name="Lindquist E."/>
            <person name="Ling A."/>
            <person name="Lombard V."/>
            <person name="Lucas S."/>
            <person name="Lundell T."/>
            <person name="Martin R."/>
            <person name="McLaughlin D.J."/>
            <person name="Morgenstern I."/>
            <person name="Morin E."/>
            <person name="Murat C."/>
            <person name="Nagy L.G."/>
            <person name="Nolan M."/>
            <person name="Ohm R.A."/>
            <person name="Patyshakuliyeva A."/>
            <person name="Rokas A."/>
            <person name="Ruiz-Duenas F.J."/>
            <person name="Sabat G."/>
            <person name="Salamov A."/>
            <person name="Samejima M."/>
            <person name="Schmutz J."/>
            <person name="Slot J.C."/>
            <person name="St John F."/>
            <person name="Stenlid J."/>
            <person name="Sun H."/>
            <person name="Sun S."/>
            <person name="Syed K."/>
            <person name="Tsang A."/>
            <person name="Wiebenga A."/>
            <person name="Young D."/>
            <person name="Pisabarro A."/>
            <person name="Eastwood D.C."/>
            <person name="Martin F."/>
            <person name="Cullen D."/>
            <person name="Grigoriev I.V."/>
            <person name="Hibbett D.S."/>
        </authorList>
    </citation>
    <scope>NUCLEOTIDE SEQUENCE [LARGE SCALE GENOMIC DNA]</scope>
    <source>
        <strain evidence="5">HHB-11173 SS5</strain>
    </source>
</reference>